<dbReference type="EMBL" id="JADIKM010000001">
    <property type="protein sequence ID" value="MFK2902988.1"/>
    <property type="molecule type" value="Genomic_DNA"/>
</dbReference>
<gene>
    <name evidence="1" type="ORF">ISP17_03365</name>
</gene>
<organism evidence="1 2">
    <name type="scientific">Dyella ginsengisoli</name>
    <dbReference type="NCBI Taxonomy" id="363848"/>
    <lineage>
        <taxon>Bacteria</taxon>
        <taxon>Pseudomonadati</taxon>
        <taxon>Pseudomonadota</taxon>
        <taxon>Gammaproteobacteria</taxon>
        <taxon>Lysobacterales</taxon>
        <taxon>Rhodanobacteraceae</taxon>
        <taxon>Dyella</taxon>
    </lineage>
</organism>
<evidence type="ECO:0000313" key="1">
    <source>
        <dbReference type="EMBL" id="MFK2902988.1"/>
    </source>
</evidence>
<reference evidence="1 2" key="1">
    <citation type="submission" date="2020-10" db="EMBL/GenBank/DDBJ databases">
        <title>Phylogeny of dyella-like bacteria.</title>
        <authorList>
            <person name="Fu J."/>
        </authorList>
    </citation>
    <scope>NUCLEOTIDE SEQUENCE [LARGE SCALE GENOMIC DNA]</scope>
    <source>
        <strain evidence="1 2">Gsoil3046</strain>
    </source>
</reference>
<accession>A0ABW8JPE3</accession>
<sequence length="175" mass="20505">MLSNWAYILIGDNNTGKTSFQRYLVEALCQETYARLPRNIVKNITHPRAPKGLSTLFTANRSYQEKRGEYINPKNYIQNFFKDADICILSSHSHGSSLQDVQIMVEELKSRMYNVAGVFWSNDYGHESRAISALQWQERFWINNPIRQNEEAISNHLREQAYRFADMLISRSHNR</sequence>
<keyword evidence="2" id="KW-1185">Reference proteome</keyword>
<dbReference type="SUPFAM" id="SSF52540">
    <property type="entry name" value="P-loop containing nucleoside triphosphate hydrolases"/>
    <property type="match status" value="1"/>
</dbReference>
<name>A0ABW8JPE3_9GAMM</name>
<evidence type="ECO:0008006" key="3">
    <source>
        <dbReference type="Google" id="ProtNLM"/>
    </source>
</evidence>
<comment type="caution">
    <text evidence="1">The sequence shown here is derived from an EMBL/GenBank/DDBJ whole genome shotgun (WGS) entry which is preliminary data.</text>
</comment>
<protein>
    <recommendedName>
        <fullName evidence="3">ATP-binding protein</fullName>
    </recommendedName>
</protein>
<evidence type="ECO:0000313" key="2">
    <source>
        <dbReference type="Proteomes" id="UP001620460"/>
    </source>
</evidence>
<dbReference type="RefSeq" id="WP_404630101.1">
    <property type="nucleotide sequence ID" value="NZ_JADIKM010000001.1"/>
</dbReference>
<dbReference type="Proteomes" id="UP001620460">
    <property type="component" value="Unassembled WGS sequence"/>
</dbReference>
<dbReference type="InterPro" id="IPR027417">
    <property type="entry name" value="P-loop_NTPase"/>
</dbReference>
<proteinExistence type="predicted"/>